<dbReference type="AlphaFoldDB" id="A0A9P9DHV0"/>
<keyword evidence="3" id="KW-1185">Reference proteome</keyword>
<name>A0A9P9DHV0_9HYPO</name>
<feature type="transmembrane region" description="Helical" evidence="1">
    <location>
        <begin position="142"/>
        <end position="164"/>
    </location>
</feature>
<organism evidence="2 3">
    <name type="scientific">Dactylonectria estremocensis</name>
    <dbReference type="NCBI Taxonomy" id="1079267"/>
    <lineage>
        <taxon>Eukaryota</taxon>
        <taxon>Fungi</taxon>
        <taxon>Dikarya</taxon>
        <taxon>Ascomycota</taxon>
        <taxon>Pezizomycotina</taxon>
        <taxon>Sordariomycetes</taxon>
        <taxon>Hypocreomycetidae</taxon>
        <taxon>Hypocreales</taxon>
        <taxon>Nectriaceae</taxon>
        <taxon>Dactylonectria</taxon>
    </lineage>
</organism>
<feature type="transmembrane region" description="Helical" evidence="1">
    <location>
        <begin position="39"/>
        <end position="58"/>
    </location>
</feature>
<feature type="transmembrane region" description="Helical" evidence="1">
    <location>
        <begin position="109"/>
        <end position="136"/>
    </location>
</feature>
<gene>
    <name evidence="2" type="ORF">B0J13DRAFT_194836</name>
</gene>
<dbReference type="EMBL" id="JAGMUU010000030">
    <property type="protein sequence ID" value="KAH7119453.1"/>
    <property type="molecule type" value="Genomic_DNA"/>
</dbReference>
<keyword evidence="1" id="KW-1133">Transmembrane helix</keyword>
<dbReference type="Proteomes" id="UP000717696">
    <property type="component" value="Unassembled WGS sequence"/>
</dbReference>
<keyword evidence="1" id="KW-0472">Membrane</keyword>
<accession>A0A9P9DHV0</accession>
<proteinExistence type="predicted"/>
<evidence type="ECO:0000256" key="1">
    <source>
        <dbReference type="SAM" id="Phobius"/>
    </source>
</evidence>
<reference evidence="2" key="1">
    <citation type="journal article" date="2021" name="Nat. Commun.">
        <title>Genetic determinants of endophytism in the Arabidopsis root mycobiome.</title>
        <authorList>
            <person name="Mesny F."/>
            <person name="Miyauchi S."/>
            <person name="Thiergart T."/>
            <person name="Pickel B."/>
            <person name="Atanasova L."/>
            <person name="Karlsson M."/>
            <person name="Huettel B."/>
            <person name="Barry K.W."/>
            <person name="Haridas S."/>
            <person name="Chen C."/>
            <person name="Bauer D."/>
            <person name="Andreopoulos W."/>
            <person name="Pangilinan J."/>
            <person name="LaButti K."/>
            <person name="Riley R."/>
            <person name="Lipzen A."/>
            <person name="Clum A."/>
            <person name="Drula E."/>
            <person name="Henrissat B."/>
            <person name="Kohler A."/>
            <person name="Grigoriev I.V."/>
            <person name="Martin F.M."/>
            <person name="Hacquard S."/>
        </authorList>
    </citation>
    <scope>NUCLEOTIDE SEQUENCE</scope>
    <source>
        <strain evidence="2">MPI-CAGE-AT-0021</strain>
    </source>
</reference>
<protein>
    <submittedName>
        <fullName evidence="2">Uncharacterized protein</fullName>
    </submittedName>
</protein>
<feature type="transmembrane region" description="Helical" evidence="1">
    <location>
        <begin position="70"/>
        <end position="88"/>
    </location>
</feature>
<keyword evidence="1" id="KW-0812">Transmembrane</keyword>
<evidence type="ECO:0000313" key="3">
    <source>
        <dbReference type="Proteomes" id="UP000717696"/>
    </source>
</evidence>
<evidence type="ECO:0000313" key="2">
    <source>
        <dbReference type="EMBL" id="KAH7119453.1"/>
    </source>
</evidence>
<sequence length="165" mass="18609">MVESQGDRNAEIERLLERLIERLPRPENVSPSQKWLKEFLPTFIILFGLSSLIIFTAMPTVVKDDKIRTFLSLAWLFFMAGFALCCMISSQACSRGIRRRLQHYHCENIVVEVICGLLQIATALAFLFLSLVVVAYTAPAGWIAFGVSCFCVMAVLVCLVIDLCW</sequence>
<comment type="caution">
    <text evidence="2">The sequence shown here is derived from an EMBL/GenBank/DDBJ whole genome shotgun (WGS) entry which is preliminary data.</text>
</comment>